<proteinExistence type="inferred from homology"/>
<comment type="subcellular location">
    <subcellularLocation>
        <location evidence="9">Cytoplasm</location>
    </subcellularLocation>
</comment>
<evidence type="ECO:0000256" key="6">
    <source>
        <dbReference type="ARBA" id="ARBA00023004"/>
    </source>
</evidence>
<gene>
    <name evidence="10" type="ORF">SAMN04487909_11130</name>
</gene>
<dbReference type="GO" id="GO:0006826">
    <property type="term" value="P:iron ion transport"/>
    <property type="evidence" value="ECO:0007669"/>
    <property type="project" value="InterPro"/>
</dbReference>
<feature type="binding site" evidence="8">
    <location>
        <position position="35"/>
    </location>
    <ligand>
        <name>Fe cation</name>
        <dbReference type="ChEBI" id="CHEBI:24875"/>
        <label>1</label>
    </ligand>
</feature>
<dbReference type="GO" id="GO:0006879">
    <property type="term" value="P:intracellular iron ion homeostasis"/>
    <property type="evidence" value="ECO:0007669"/>
    <property type="project" value="UniProtKB-KW"/>
</dbReference>
<name>A0A0K2WAH7_ANEMI</name>
<evidence type="ECO:0000256" key="3">
    <source>
        <dbReference type="ARBA" id="ARBA00022434"/>
    </source>
</evidence>
<feature type="binding site" evidence="8">
    <location>
        <position position="68"/>
    </location>
    <ligand>
        <name>Fe cation</name>
        <dbReference type="ChEBI" id="CHEBI:24875"/>
        <label>1</label>
    </ligand>
</feature>
<dbReference type="FunFam" id="1.20.1260.10:FF:000001">
    <property type="entry name" value="Non-heme ferritin"/>
    <property type="match status" value="1"/>
</dbReference>
<feature type="binding site" evidence="8">
    <location>
        <position position="145"/>
    </location>
    <ligand>
        <name>Fe cation</name>
        <dbReference type="ChEBI" id="CHEBI:24875"/>
        <label>1</label>
    </ligand>
</feature>
<dbReference type="Pfam" id="PF00210">
    <property type="entry name" value="Ferritin"/>
    <property type="match status" value="1"/>
</dbReference>
<dbReference type="Gene3D" id="1.20.1260.10">
    <property type="match status" value="1"/>
</dbReference>
<dbReference type="InterPro" id="IPR008331">
    <property type="entry name" value="Ferritin_DPS_dom"/>
</dbReference>
<feature type="binding site" evidence="8">
    <location>
        <position position="71"/>
    </location>
    <ligand>
        <name>Fe cation</name>
        <dbReference type="ChEBI" id="CHEBI:24875"/>
        <label>1</label>
    </ligand>
</feature>
<dbReference type="SUPFAM" id="SSF47240">
    <property type="entry name" value="Ferritin-like"/>
    <property type="match status" value="1"/>
</dbReference>
<dbReference type="PROSITE" id="PS50905">
    <property type="entry name" value="FERRITIN_LIKE"/>
    <property type="match status" value="1"/>
</dbReference>
<evidence type="ECO:0000256" key="1">
    <source>
        <dbReference type="ARBA" id="ARBA00002485"/>
    </source>
</evidence>
<evidence type="ECO:0000256" key="2">
    <source>
        <dbReference type="ARBA" id="ARBA00006950"/>
    </source>
</evidence>
<dbReference type="Proteomes" id="UP000182836">
    <property type="component" value="Unassembled WGS sequence"/>
</dbReference>
<dbReference type="CDD" id="cd01055">
    <property type="entry name" value="Nonheme_Ferritin"/>
    <property type="match status" value="1"/>
</dbReference>
<dbReference type="PANTHER" id="PTHR11431:SF127">
    <property type="entry name" value="BACTERIAL NON-HEME FERRITIN"/>
    <property type="match status" value="1"/>
</dbReference>
<dbReference type="GO" id="GO:0008199">
    <property type="term" value="F:ferric iron binding"/>
    <property type="evidence" value="ECO:0007669"/>
    <property type="project" value="InterPro"/>
</dbReference>
<dbReference type="InterPro" id="IPR009078">
    <property type="entry name" value="Ferritin-like_SF"/>
</dbReference>
<accession>A0A0K2WAH7</accession>
<feature type="binding site" evidence="8">
    <location>
        <position position="112"/>
    </location>
    <ligand>
        <name>Fe cation</name>
        <dbReference type="ChEBI" id="CHEBI:24875"/>
        <label>1</label>
    </ligand>
</feature>
<sequence>MTSMWYDRMSFGRKEGNAMMSENLVAEMNKQINFEFYSSNLYLAMAAYCAAEDLDGFANFFTVQAQEENFHAMKIFHFVNATGNRVLIGGLEAPQNEFTSVEDVFRAAYEHEQQVTKRIYYLADIASQEREHATSSFLNWFIDEQIEEEATFSSILKKLERIGADGNALYMLDDELGKRTFEPQDATTLK</sequence>
<evidence type="ECO:0000256" key="7">
    <source>
        <dbReference type="ARBA" id="ARBA00048035"/>
    </source>
</evidence>
<dbReference type="EC" id="1.16.3.2" evidence="9"/>
<protein>
    <recommendedName>
        <fullName evidence="9">Ferritin</fullName>
        <ecNumber evidence="9">1.16.3.2</ecNumber>
    </recommendedName>
</protein>
<dbReference type="AlphaFoldDB" id="A0A0K2WAH7"/>
<keyword evidence="5" id="KW-0560">Oxidoreductase</keyword>
<evidence type="ECO:0000256" key="5">
    <source>
        <dbReference type="ARBA" id="ARBA00023002"/>
    </source>
</evidence>
<dbReference type="EMBL" id="FNED01000011">
    <property type="protein sequence ID" value="SDJ05385.1"/>
    <property type="molecule type" value="Genomic_DNA"/>
</dbReference>
<dbReference type="GO" id="GO:0042802">
    <property type="term" value="F:identical protein binding"/>
    <property type="evidence" value="ECO:0007669"/>
    <property type="project" value="UniProtKB-ARBA"/>
</dbReference>
<dbReference type="InterPro" id="IPR009040">
    <property type="entry name" value="Ferritin-like_diiron"/>
</dbReference>
<keyword evidence="9" id="KW-0963">Cytoplasm</keyword>
<dbReference type="GO" id="GO:0004322">
    <property type="term" value="F:ferroxidase activity"/>
    <property type="evidence" value="ECO:0007669"/>
    <property type="project" value="TreeGrafter"/>
</dbReference>
<evidence type="ECO:0000313" key="10">
    <source>
        <dbReference type="EMBL" id="SDJ05385.1"/>
    </source>
</evidence>
<reference evidence="10 11" key="1">
    <citation type="submission" date="2016-10" db="EMBL/GenBank/DDBJ databases">
        <authorList>
            <person name="de Groot N.N."/>
        </authorList>
    </citation>
    <scope>NUCLEOTIDE SEQUENCE [LARGE SCALE GENOMIC DNA]</scope>
    <source>
        <strain evidence="10 11">DSM 2895</strain>
    </source>
</reference>
<dbReference type="InterPro" id="IPR041719">
    <property type="entry name" value="Ferritin_prok"/>
</dbReference>
<comment type="catalytic activity">
    <reaction evidence="7 9">
        <text>4 Fe(2+) + O2 + 6 H2O = 4 iron(III) oxide-hydroxide + 12 H(+)</text>
        <dbReference type="Rhea" id="RHEA:11972"/>
        <dbReference type="ChEBI" id="CHEBI:15377"/>
        <dbReference type="ChEBI" id="CHEBI:15378"/>
        <dbReference type="ChEBI" id="CHEBI:15379"/>
        <dbReference type="ChEBI" id="CHEBI:29033"/>
        <dbReference type="ChEBI" id="CHEBI:78619"/>
        <dbReference type="EC" id="1.16.3.2"/>
    </reaction>
</comment>
<evidence type="ECO:0000256" key="4">
    <source>
        <dbReference type="ARBA" id="ARBA00022723"/>
    </source>
</evidence>
<evidence type="ECO:0000256" key="9">
    <source>
        <dbReference type="RuleBase" id="RU361145"/>
    </source>
</evidence>
<dbReference type="PANTHER" id="PTHR11431">
    <property type="entry name" value="FERRITIN"/>
    <property type="match status" value="1"/>
</dbReference>
<organism evidence="10 11">
    <name type="scientific">Aneurinibacillus migulanus</name>
    <name type="common">Bacillus migulanus</name>
    <dbReference type="NCBI Taxonomy" id="47500"/>
    <lineage>
        <taxon>Bacteria</taxon>
        <taxon>Bacillati</taxon>
        <taxon>Bacillota</taxon>
        <taxon>Bacilli</taxon>
        <taxon>Bacillales</taxon>
        <taxon>Paenibacillaceae</taxon>
        <taxon>Aneurinibacillus group</taxon>
        <taxon>Aneurinibacillus</taxon>
    </lineage>
</organism>
<evidence type="ECO:0000256" key="8">
    <source>
        <dbReference type="PIRSR" id="PIRSR601519-1"/>
    </source>
</evidence>
<dbReference type="InterPro" id="IPR001519">
    <property type="entry name" value="Ferritin"/>
</dbReference>
<evidence type="ECO:0000313" key="11">
    <source>
        <dbReference type="Proteomes" id="UP000182836"/>
    </source>
</evidence>
<dbReference type="GO" id="GO:0005829">
    <property type="term" value="C:cytosol"/>
    <property type="evidence" value="ECO:0007669"/>
    <property type="project" value="TreeGrafter"/>
</dbReference>
<comment type="function">
    <text evidence="1 9">Iron-storage protein.</text>
</comment>
<keyword evidence="4 8" id="KW-0479">Metal-binding</keyword>
<dbReference type="GO" id="GO:0008198">
    <property type="term" value="F:ferrous iron binding"/>
    <property type="evidence" value="ECO:0007669"/>
    <property type="project" value="TreeGrafter"/>
</dbReference>
<dbReference type="InterPro" id="IPR012347">
    <property type="entry name" value="Ferritin-like"/>
</dbReference>
<keyword evidence="3 9" id="KW-0409">Iron storage</keyword>
<comment type="similarity">
    <text evidence="2 9">Belongs to the ferritin family. Prokaryotic subfamily.</text>
</comment>
<keyword evidence="6 8" id="KW-0408">Iron</keyword>